<feature type="binding site" evidence="4">
    <location>
        <position position="185"/>
    </location>
    <ligand>
        <name>substrate</name>
    </ligand>
</feature>
<feature type="binding site" evidence="5">
    <location>
        <position position="91"/>
    </location>
    <ligand>
        <name>UTP</name>
        <dbReference type="ChEBI" id="CHEBI:46398"/>
    </ligand>
</feature>
<comment type="similarity">
    <text evidence="1">Belongs to the UDPGP type 1 family.</text>
</comment>
<dbReference type="PIRSF" id="PIRSF000806">
    <property type="entry name" value="UDPGP"/>
    <property type="match status" value="1"/>
</dbReference>
<sequence length="461" mass="49098">MSESGLDQARRLMEAGGVHPQAIAVFAHSYDMLAGGETGILAEDDLTPVDELPRLDDLDVDETAAAAALAATAVIKLNGGLGTSMGMDRAKSLLPVRDGLSFLDVIARQVLALRAQYGAPLPLVVMNSFRTSEDTRAALARHPELATEGLPGEFLQNREPKLRTADLTPVSWPADPTLEWCPPGHGDIYTALDASGTLDALLDAGFRYVFVSNADNLGARPDPRLAGWFAASGSPFAAEFCRRTAADRKGGHLARRRDDGQLVLRESAQTRPEDEAAFGDIDRHRYFNTNNLWLDLAALRDKLRANGGVLGLPIIRNVKTVDPTDPTSPEVVQIETAMGAAIGLFEGAAAIEVPRRRFLPVKSTSDLLVLRSDAYEVTDDFEVALVPSRTAAPLVDLDKTYKLVGDFEQRFPAGPPSLVAAEKLAVQGDWTFGAGVRVLGAAVVSSDGSPGTIPDGTVLGG</sequence>
<dbReference type="Pfam" id="PF01704">
    <property type="entry name" value="UDPGP"/>
    <property type="match status" value="1"/>
</dbReference>
<gene>
    <name evidence="6" type="ORF">JL107_17735</name>
</gene>
<feature type="binding site" evidence="5">
    <location>
        <position position="362"/>
    </location>
    <ligand>
        <name>UTP</name>
        <dbReference type="ChEBI" id="CHEBI:46398"/>
    </ligand>
</feature>
<organism evidence="6 7">
    <name type="scientific">Nakamurella flavida</name>
    <dbReference type="NCBI Taxonomy" id="363630"/>
    <lineage>
        <taxon>Bacteria</taxon>
        <taxon>Bacillati</taxon>
        <taxon>Actinomycetota</taxon>
        <taxon>Actinomycetes</taxon>
        <taxon>Nakamurellales</taxon>
        <taxon>Nakamurellaceae</taxon>
        <taxon>Nakamurella</taxon>
    </lineage>
</organism>
<name>A0A938YP34_9ACTN</name>
<evidence type="ECO:0000313" key="6">
    <source>
        <dbReference type="EMBL" id="MBM9478293.1"/>
    </source>
</evidence>
<protein>
    <submittedName>
        <fullName evidence="6">UTP--glucose-1-phosphate uridylyltransferase</fullName>
    </submittedName>
</protein>
<keyword evidence="3 6" id="KW-0548">Nucleotidyltransferase</keyword>
<evidence type="ECO:0000256" key="4">
    <source>
        <dbReference type="PIRSR" id="PIRSR000806-1"/>
    </source>
</evidence>
<feature type="binding site" evidence="5">
    <location>
        <position position="156"/>
    </location>
    <ligand>
        <name>UTP</name>
        <dbReference type="ChEBI" id="CHEBI:46398"/>
    </ligand>
</feature>
<dbReference type="Gene3D" id="3.90.550.10">
    <property type="entry name" value="Spore Coat Polysaccharide Biosynthesis Protein SpsA, Chain A"/>
    <property type="match status" value="1"/>
</dbReference>
<proteinExistence type="inferred from homology"/>
<dbReference type="SUPFAM" id="SSF53448">
    <property type="entry name" value="Nucleotide-diphospho-sugar transferases"/>
    <property type="match status" value="1"/>
</dbReference>
<dbReference type="InterPro" id="IPR016267">
    <property type="entry name" value="UDPGP_trans"/>
</dbReference>
<dbReference type="AlphaFoldDB" id="A0A938YP34"/>
<keyword evidence="7" id="KW-1185">Reference proteome</keyword>
<dbReference type="Gene3D" id="2.160.10.10">
    <property type="entry name" value="Hexapeptide repeat proteins"/>
    <property type="match status" value="1"/>
</dbReference>
<reference evidence="6" key="1">
    <citation type="submission" date="2021-01" db="EMBL/GenBank/DDBJ databases">
        <title>KCTC 19127 draft genome.</title>
        <authorList>
            <person name="An D."/>
        </authorList>
    </citation>
    <scope>NUCLEOTIDE SEQUENCE</scope>
    <source>
        <strain evidence="6">KCTC 19127</strain>
    </source>
</reference>
<dbReference type="Proteomes" id="UP000663801">
    <property type="component" value="Unassembled WGS sequence"/>
</dbReference>
<dbReference type="RefSeq" id="WP_205258408.1">
    <property type="nucleotide sequence ID" value="NZ_BAAAPV010000006.1"/>
</dbReference>
<feature type="binding site" evidence="5">
    <location>
        <position position="184"/>
    </location>
    <ligand>
        <name>UTP</name>
        <dbReference type="ChEBI" id="CHEBI:46398"/>
    </ligand>
</feature>
<keyword evidence="2" id="KW-0808">Transferase</keyword>
<comment type="caution">
    <text evidence="6">The sequence shown here is derived from an EMBL/GenBank/DDBJ whole genome shotgun (WGS) entry which is preliminary data.</text>
</comment>
<evidence type="ECO:0000256" key="3">
    <source>
        <dbReference type="ARBA" id="ARBA00022695"/>
    </source>
</evidence>
<evidence type="ECO:0000313" key="7">
    <source>
        <dbReference type="Proteomes" id="UP000663801"/>
    </source>
</evidence>
<dbReference type="InterPro" id="IPR029044">
    <property type="entry name" value="Nucleotide-diphossugar_trans"/>
</dbReference>
<feature type="binding site" evidence="5">
    <location>
        <position position="215"/>
    </location>
    <ligand>
        <name>UTP</name>
        <dbReference type="ChEBI" id="CHEBI:46398"/>
    </ligand>
</feature>
<dbReference type="PANTHER" id="PTHR43511">
    <property type="match status" value="1"/>
</dbReference>
<dbReference type="EMBL" id="JAERWL010000016">
    <property type="protein sequence ID" value="MBM9478293.1"/>
    <property type="molecule type" value="Genomic_DNA"/>
</dbReference>
<dbReference type="InterPro" id="IPR002618">
    <property type="entry name" value="UDPGP_fam"/>
</dbReference>
<evidence type="ECO:0000256" key="2">
    <source>
        <dbReference type="ARBA" id="ARBA00022679"/>
    </source>
</evidence>
<dbReference type="GO" id="GO:0006011">
    <property type="term" value="P:UDP-alpha-D-glucose metabolic process"/>
    <property type="evidence" value="ECO:0007669"/>
    <property type="project" value="InterPro"/>
</dbReference>
<evidence type="ECO:0000256" key="1">
    <source>
        <dbReference type="ARBA" id="ARBA00010401"/>
    </source>
</evidence>
<evidence type="ECO:0000256" key="5">
    <source>
        <dbReference type="PIRSR" id="PIRSR000806-2"/>
    </source>
</evidence>
<dbReference type="GO" id="GO:0003983">
    <property type="term" value="F:UTP:glucose-1-phosphate uridylyltransferase activity"/>
    <property type="evidence" value="ECO:0007669"/>
    <property type="project" value="InterPro"/>
</dbReference>
<accession>A0A938YP34</accession>